<sequence length="287" mass="32551">MLSTLPDLHRSFAEQLKLKFQSDSRIHSLLAGGSLVHGGFDQYSDLDFVVVVDPLYYDEIMAQRRELAGTLGHLLHAFTGEHVGEPRLLICLYGPELLHVDLKFVTLEMLIQRVEEPAVLFTRDSTALERQLAKFSAHWPNMTPEWFESRAWIWLHYAVVKLGRGELFEAIGMLAFFREQVLGPMLSRRVNLPQRGVRRIEFHGIDPDGLLASTLATHDRDSVSVAIRMAVDAYINLRADALPENIADDAARRAVLAMLKAYSDQVPSYRQHPGCRQQCSRKISALY</sequence>
<dbReference type="HOGENOM" id="CLU_1064611_0_0_6"/>
<dbReference type="InterPro" id="IPR043519">
    <property type="entry name" value="NT_sf"/>
</dbReference>
<dbReference type="RefSeq" id="WP_006687272.1">
    <property type="nucleotide sequence ID" value="NZ_GG730301.1"/>
</dbReference>
<evidence type="ECO:0000313" key="1">
    <source>
        <dbReference type="EMBL" id="EFE06974.1"/>
    </source>
</evidence>
<dbReference type="AlphaFoldDB" id="D4BHM4"/>
<name>D4BHM4_9ENTR</name>
<dbReference type="SUPFAM" id="SSF81301">
    <property type="entry name" value="Nucleotidyltransferase"/>
    <property type="match status" value="1"/>
</dbReference>
<dbReference type="eggNOG" id="COG1708">
    <property type="taxonomic scope" value="Bacteria"/>
</dbReference>
<dbReference type="EMBL" id="ABWL02000021">
    <property type="protein sequence ID" value="EFE06974.1"/>
    <property type="molecule type" value="Genomic_DNA"/>
</dbReference>
<dbReference type="GO" id="GO:0016740">
    <property type="term" value="F:transferase activity"/>
    <property type="evidence" value="ECO:0007669"/>
    <property type="project" value="UniProtKB-KW"/>
</dbReference>
<dbReference type="Gene3D" id="3.30.460.10">
    <property type="entry name" value="Beta Polymerase, domain 2"/>
    <property type="match status" value="1"/>
</dbReference>
<reference evidence="1 2" key="1">
    <citation type="submission" date="2010-02" db="EMBL/GenBank/DDBJ databases">
        <authorList>
            <person name="Weinstock G."/>
            <person name="Sodergren E."/>
            <person name="Clifton S."/>
            <person name="Fulton L."/>
            <person name="Fulton B."/>
            <person name="Courtney L."/>
            <person name="Fronick C."/>
            <person name="Harrison M."/>
            <person name="Strong C."/>
            <person name="Farmer C."/>
            <person name="Delahaunty K."/>
            <person name="Markovic C."/>
            <person name="Hall O."/>
            <person name="Minx P."/>
            <person name="Tomlinson C."/>
            <person name="Mitreva M."/>
            <person name="Nelson J."/>
            <person name="Hou S."/>
            <person name="Wollam A."/>
            <person name="Pepin K.H."/>
            <person name="Johnson M."/>
            <person name="Bhonagiri V."/>
            <person name="Zhang X."/>
            <person name="Suruliraj S."/>
            <person name="Warren W."/>
            <person name="Chinwalla A."/>
            <person name="Mardis E.R."/>
            <person name="Wilson R.K."/>
        </authorList>
    </citation>
    <scope>NUCLEOTIDE SEQUENCE [LARGE SCALE GENOMIC DNA]</scope>
    <source>
        <strain evidence="1 2">ATCC 29220</strain>
    </source>
</reference>
<keyword evidence="1" id="KW-0808">Transferase</keyword>
<protein>
    <submittedName>
        <fullName evidence="1">Nucleotidyltransferase domain protein</fullName>
    </submittedName>
</protein>
<organism evidence="1 2">
    <name type="scientific">Citrobacter youngae ATCC 29220</name>
    <dbReference type="NCBI Taxonomy" id="500640"/>
    <lineage>
        <taxon>Bacteria</taxon>
        <taxon>Pseudomonadati</taxon>
        <taxon>Pseudomonadota</taxon>
        <taxon>Gammaproteobacteria</taxon>
        <taxon>Enterobacterales</taxon>
        <taxon>Enterobacteriaceae</taxon>
        <taxon>Citrobacter</taxon>
        <taxon>Citrobacter freundii complex</taxon>
    </lineage>
</organism>
<proteinExistence type="predicted"/>
<gene>
    <name evidence="1" type="ORF">CIT292_10037</name>
</gene>
<comment type="caution">
    <text evidence="1">The sequence shown here is derived from an EMBL/GenBank/DDBJ whole genome shotgun (WGS) entry which is preliminary data.</text>
</comment>
<evidence type="ECO:0000313" key="2">
    <source>
        <dbReference type="Proteomes" id="UP000003880"/>
    </source>
</evidence>
<dbReference type="Proteomes" id="UP000003880">
    <property type="component" value="Unassembled WGS sequence"/>
</dbReference>
<accession>D4BHM4</accession>